<proteinExistence type="predicted"/>
<organism evidence="1 2">
    <name type="scientific">Shouchella rhizosphaerae</name>
    <dbReference type="NCBI Taxonomy" id="866786"/>
    <lineage>
        <taxon>Bacteria</taxon>
        <taxon>Bacillati</taxon>
        <taxon>Bacillota</taxon>
        <taxon>Bacilli</taxon>
        <taxon>Bacillales</taxon>
        <taxon>Bacillaceae</taxon>
        <taxon>Shouchella</taxon>
    </lineage>
</organism>
<sequence>MIAYKAINAGEARDSAFGLSFVIVKKEATFLVGGRLLPFVYIGNHAHVSDQAFITT</sequence>
<keyword evidence="2" id="KW-1185">Reference proteome</keyword>
<dbReference type="EMBL" id="CP144921">
    <property type="protein sequence ID" value="WWA28434.1"/>
    <property type="molecule type" value="Genomic_DNA"/>
</dbReference>
<name>A0ABZ2CMM8_9BACI</name>
<dbReference type="Proteomes" id="UP001341136">
    <property type="component" value="Chromosome"/>
</dbReference>
<dbReference type="RefSeq" id="WP_304527715.1">
    <property type="nucleotide sequence ID" value="NZ_CP144921.1"/>
</dbReference>
<accession>A0ABZ2CMM8</accession>
<evidence type="ECO:0000313" key="2">
    <source>
        <dbReference type="Proteomes" id="UP001341136"/>
    </source>
</evidence>
<reference evidence="1 2" key="1">
    <citation type="submission" date="2024-01" db="EMBL/GenBank/DDBJ databases">
        <title>Culturomics analysis of mouse respiratory tract.</title>
        <authorList>
            <person name="Phillips A.M."/>
            <person name="Collette N.M."/>
            <person name="Mageeney C.M."/>
            <person name="Sinha A."/>
            <person name="Hern K.E."/>
            <person name="Arkin A.P."/>
            <person name="Williams K.P."/>
            <person name="Branda S."/>
        </authorList>
    </citation>
    <scope>NUCLEOTIDE SEQUENCE [LARGE SCALE GENOMIC DNA]</scope>
    <source>
        <strain evidence="1 2">CP20</strain>
    </source>
</reference>
<evidence type="ECO:0000313" key="1">
    <source>
        <dbReference type="EMBL" id="WWA28434.1"/>
    </source>
</evidence>
<protein>
    <submittedName>
        <fullName evidence="1">Uncharacterized protein</fullName>
    </submittedName>
</protein>
<gene>
    <name evidence="1" type="ORF">V5G21_11720</name>
</gene>